<feature type="compositionally biased region" description="Basic and acidic residues" evidence="10">
    <location>
        <begin position="342"/>
        <end position="363"/>
    </location>
</feature>
<dbReference type="PROSITE" id="PS50089">
    <property type="entry name" value="ZF_RING_2"/>
    <property type="match status" value="1"/>
</dbReference>
<evidence type="ECO:0000256" key="10">
    <source>
        <dbReference type="SAM" id="MobiDB-lite"/>
    </source>
</evidence>
<evidence type="ECO:0000256" key="2">
    <source>
        <dbReference type="ARBA" id="ARBA00022723"/>
    </source>
</evidence>
<dbReference type="AlphaFoldDB" id="A0AAV5VYB1"/>
<dbReference type="FunFam" id="3.30.40.10:FF:000006">
    <property type="entry name" value="CCR4-NOT transcription complex subunit 4"/>
    <property type="match status" value="1"/>
</dbReference>
<dbReference type="GO" id="GO:0005634">
    <property type="term" value="C:nucleus"/>
    <property type="evidence" value="ECO:0007669"/>
    <property type="project" value="UniProtKB-SubCell"/>
</dbReference>
<keyword evidence="5 9" id="KW-0694">RNA-binding</keyword>
<evidence type="ECO:0000256" key="1">
    <source>
        <dbReference type="ARBA" id="ARBA00004123"/>
    </source>
</evidence>
<dbReference type="InterPro" id="IPR001841">
    <property type="entry name" value="Znf_RING"/>
</dbReference>
<feature type="compositionally biased region" description="Basic and acidic residues" evidence="10">
    <location>
        <begin position="290"/>
        <end position="303"/>
    </location>
</feature>
<proteinExistence type="predicted"/>
<feature type="domain" description="RING-type" evidence="11">
    <location>
        <begin position="13"/>
        <end position="56"/>
    </location>
</feature>
<feature type="compositionally biased region" description="Pro residues" evidence="10">
    <location>
        <begin position="663"/>
        <end position="678"/>
    </location>
</feature>
<evidence type="ECO:0000256" key="5">
    <source>
        <dbReference type="ARBA" id="ARBA00022884"/>
    </source>
</evidence>
<comment type="subcellular location">
    <subcellularLocation>
        <location evidence="1">Nucleus</location>
    </subcellularLocation>
</comment>
<organism evidence="13 14">
    <name type="scientific">Pristionchus fissidentatus</name>
    <dbReference type="NCBI Taxonomy" id="1538716"/>
    <lineage>
        <taxon>Eukaryota</taxon>
        <taxon>Metazoa</taxon>
        <taxon>Ecdysozoa</taxon>
        <taxon>Nematoda</taxon>
        <taxon>Chromadorea</taxon>
        <taxon>Rhabditida</taxon>
        <taxon>Rhabditina</taxon>
        <taxon>Diplogasteromorpha</taxon>
        <taxon>Diplogasteroidea</taxon>
        <taxon>Neodiplogasteridae</taxon>
        <taxon>Pristionchus</taxon>
    </lineage>
</organism>
<evidence type="ECO:0000256" key="3">
    <source>
        <dbReference type="ARBA" id="ARBA00022771"/>
    </source>
</evidence>
<comment type="caution">
    <text evidence="13">The sequence shown here is derived from an EMBL/GenBank/DDBJ whole genome shotgun (WGS) entry which is preliminary data.</text>
</comment>
<keyword evidence="14" id="KW-1185">Reference proteome</keyword>
<dbReference type="PANTHER" id="PTHR12603:SF0">
    <property type="entry name" value="CCR4-NOT TRANSCRIPTION COMPLEX SUBUNIT 4"/>
    <property type="match status" value="1"/>
</dbReference>
<keyword evidence="4" id="KW-0862">Zinc</keyword>
<dbReference type="Gene3D" id="3.30.70.330">
    <property type="match status" value="1"/>
</dbReference>
<feature type="region of interest" description="Disordered" evidence="10">
    <location>
        <begin position="454"/>
        <end position="474"/>
    </location>
</feature>
<feature type="compositionally biased region" description="Pro residues" evidence="10">
    <location>
        <begin position="401"/>
        <end position="411"/>
    </location>
</feature>
<dbReference type="InterPro" id="IPR013083">
    <property type="entry name" value="Znf_RING/FYVE/PHD"/>
</dbReference>
<feature type="region of interest" description="Disordered" evidence="10">
    <location>
        <begin position="273"/>
        <end position="309"/>
    </location>
</feature>
<gene>
    <name evidence="13" type="ORF">PFISCL1PPCAC_15675</name>
</gene>
<dbReference type="GO" id="GO:0003723">
    <property type="term" value="F:RNA binding"/>
    <property type="evidence" value="ECO:0007669"/>
    <property type="project" value="UniProtKB-UniRule"/>
</dbReference>
<feature type="region of interest" description="Disordered" evidence="10">
    <location>
        <begin position="491"/>
        <end position="533"/>
    </location>
</feature>
<keyword evidence="2" id="KW-0479">Metal-binding</keyword>
<dbReference type="Proteomes" id="UP001432322">
    <property type="component" value="Unassembled WGS sequence"/>
</dbReference>
<protein>
    <submittedName>
        <fullName evidence="13">Uncharacterized protein</fullName>
    </submittedName>
</protein>
<feature type="region of interest" description="Disordered" evidence="10">
    <location>
        <begin position="338"/>
        <end position="438"/>
    </location>
</feature>
<dbReference type="EMBL" id="BTSY01000004">
    <property type="protein sequence ID" value="GMT24378.1"/>
    <property type="molecule type" value="Genomic_DNA"/>
</dbReference>
<dbReference type="GO" id="GO:0008270">
    <property type="term" value="F:zinc ion binding"/>
    <property type="evidence" value="ECO:0007669"/>
    <property type="project" value="UniProtKB-KW"/>
</dbReference>
<evidence type="ECO:0000256" key="8">
    <source>
        <dbReference type="PROSITE-ProRule" id="PRU00175"/>
    </source>
</evidence>
<evidence type="ECO:0000256" key="9">
    <source>
        <dbReference type="PROSITE-ProRule" id="PRU00176"/>
    </source>
</evidence>
<dbReference type="InterPro" id="IPR003954">
    <property type="entry name" value="RRM_euk-type"/>
</dbReference>
<feature type="compositionally biased region" description="Pro residues" evidence="10">
    <location>
        <begin position="495"/>
        <end position="520"/>
    </location>
</feature>
<keyword evidence="3 8" id="KW-0863">Zinc-finger</keyword>
<dbReference type="PROSITE" id="PS50102">
    <property type="entry name" value="RRM"/>
    <property type="match status" value="1"/>
</dbReference>
<reference evidence="13" key="1">
    <citation type="submission" date="2023-10" db="EMBL/GenBank/DDBJ databases">
        <title>Genome assembly of Pristionchus species.</title>
        <authorList>
            <person name="Yoshida K."/>
            <person name="Sommer R.J."/>
        </authorList>
    </citation>
    <scope>NUCLEOTIDE SEQUENCE</scope>
    <source>
        <strain evidence="13">RS5133</strain>
    </source>
</reference>
<dbReference type="SUPFAM" id="SSF57850">
    <property type="entry name" value="RING/U-box"/>
    <property type="match status" value="1"/>
</dbReference>
<evidence type="ECO:0000256" key="6">
    <source>
        <dbReference type="ARBA" id="ARBA00023054"/>
    </source>
</evidence>
<evidence type="ECO:0000256" key="4">
    <source>
        <dbReference type="ARBA" id="ARBA00022833"/>
    </source>
</evidence>
<evidence type="ECO:0000313" key="13">
    <source>
        <dbReference type="EMBL" id="GMT24378.1"/>
    </source>
</evidence>
<dbReference type="GO" id="GO:0030014">
    <property type="term" value="C:CCR4-NOT complex"/>
    <property type="evidence" value="ECO:0007669"/>
    <property type="project" value="InterPro"/>
</dbReference>
<dbReference type="InterPro" id="IPR012677">
    <property type="entry name" value="Nucleotide-bd_a/b_plait_sf"/>
</dbReference>
<dbReference type="GO" id="GO:0016567">
    <property type="term" value="P:protein ubiquitination"/>
    <property type="evidence" value="ECO:0007669"/>
    <property type="project" value="TreeGrafter"/>
</dbReference>
<accession>A0AAV5VYB1</accession>
<dbReference type="SUPFAM" id="SSF54928">
    <property type="entry name" value="RNA-binding domain, RBD"/>
    <property type="match status" value="1"/>
</dbReference>
<feature type="compositionally biased region" description="Polar residues" evidence="10">
    <location>
        <begin position="416"/>
        <end position="429"/>
    </location>
</feature>
<dbReference type="CDD" id="cd16618">
    <property type="entry name" value="mRING-HC-C4C4_CNOT4"/>
    <property type="match status" value="1"/>
</dbReference>
<sequence>MSCSSDDQSDKECPLCMEQLEIDDWNFYPCKCEYQICRFCWHRLRTDENGLCPACRQPYPEEPLNFKPLSTSDMAKMKSEKKMKQQAEKQRISESRKHLASYRVLQRNLVYVIGLSSRVADPEMLKKPEYFGKYGKITKVAVGTTTSGVVGSASHTAYVTYMKVEEALRAVQGVQNALVDGRVVKASLGTTKYCSSFLRSQACYKPECMYLHEMADADISFTKEDMHAGKHADYEKRLMDTLLKAPPPPPPIPQSIVPPQPLISSTLQNTLATAAAKKKTDSNGGITDMKVPEEEREEDRIRESSPPLASVPLPVPMVIAPRPSSPVPSTVLLNIKPNGKVKKGEEKPNGTKVAVKKEKKDKNVVPSSPATKIPRDLVAISRELSASPPDDWTSRDDGPSCSPPPGLPAPPHLVAANSSTTLTPPSECSVSPPRMVAPSVVSVPTPEWQTLLGLAPRPVSPPSNGFFSDDDLGFDPFHESSRELAALVEEERKAAPPPPSMVPPPPSLLPPPPALPPPPHLQNHHQQMNGGPMGYNTFGMDAFGSGHFSSMGLSPLYSGGLHGLHGLDSSPLDAFSFGMNGLGGGGSSFPSLSNQSLGSSRFASLNMTNQSLSSRPSYDGGPSSFSSSSIFPPAPPPGLGLPHGLAAPPPPGLGPPRSMMGGAPPPGMAPPFSRPTPPSTCSTSSTRVSMSKAEWQEGFKSLLPNINVRFAAELDRELR</sequence>
<dbReference type="Pfam" id="PF00076">
    <property type="entry name" value="RRM_1"/>
    <property type="match status" value="1"/>
</dbReference>
<evidence type="ECO:0000256" key="7">
    <source>
        <dbReference type="ARBA" id="ARBA00023242"/>
    </source>
</evidence>
<feature type="compositionally biased region" description="Low complexity" evidence="10">
    <location>
        <begin position="616"/>
        <end position="631"/>
    </location>
</feature>
<dbReference type="InterPro" id="IPR034261">
    <property type="entry name" value="CNOT4_RRM"/>
</dbReference>
<evidence type="ECO:0000259" key="12">
    <source>
        <dbReference type="PROSITE" id="PS50102"/>
    </source>
</evidence>
<dbReference type="GO" id="GO:0004842">
    <property type="term" value="F:ubiquitin-protein transferase activity"/>
    <property type="evidence" value="ECO:0007669"/>
    <property type="project" value="InterPro"/>
</dbReference>
<evidence type="ECO:0000259" key="11">
    <source>
        <dbReference type="PROSITE" id="PS50089"/>
    </source>
</evidence>
<dbReference type="Gene3D" id="3.30.40.10">
    <property type="entry name" value="Zinc/RING finger domain, C3HC4 (zinc finger)"/>
    <property type="match status" value="1"/>
</dbReference>
<dbReference type="InterPro" id="IPR039780">
    <property type="entry name" value="Mot2"/>
</dbReference>
<keyword evidence="7" id="KW-0539">Nucleus</keyword>
<dbReference type="CDD" id="cd12438">
    <property type="entry name" value="RRM_CNOT4"/>
    <property type="match status" value="1"/>
</dbReference>
<feature type="domain" description="RRM" evidence="12">
    <location>
        <begin position="108"/>
        <end position="191"/>
    </location>
</feature>
<dbReference type="SMART" id="SM00361">
    <property type="entry name" value="RRM_1"/>
    <property type="match status" value="1"/>
</dbReference>
<dbReference type="PANTHER" id="PTHR12603">
    <property type="entry name" value="CCR4-NOT TRANSCRIPTION COMPLEX RELATED"/>
    <property type="match status" value="1"/>
</dbReference>
<dbReference type="Pfam" id="PF14570">
    <property type="entry name" value="zf-RING_4"/>
    <property type="match status" value="1"/>
</dbReference>
<dbReference type="InterPro" id="IPR039515">
    <property type="entry name" value="NOT4_mRING-HC-C4C4"/>
</dbReference>
<evidence type="ECO:0000313" key="14">
    <source>
        <dbReference type="Proteomes" id="UP001432322"/>
    </source>
</evidence>
<name>A0AAV5VYB1_9BILA</name>
<dbReference type="InterPro" id="IPR035979">
    <property type="entry name" value="RBD_domain_sf"/>
</dbReference>
<feature type="region of interest" description="Disordered" evidence="10">
    <location>
        <begin position="610"/>
        <end position="688"/>
    </location>
</feature>
<keyword evidence="6" id="KW-0175">Coiled coil</keyword>
<dbReference type="InterPro" id="IPR000504">
    <property type="entry name" value="RRM_dom"/>
</dbReference>